<evidence type="ECO:0000259" key="1">
    <source>
        <dbReference type="Pfam" id="PF13372"/>
    </source>
</evidence>
<dbReference type="RefSeq" id="WP_136336544.1">
    <property type="nucleotide sequence ID" value="NZ_QXMP01000006.1"/>
</dbReference>
<evidence type="ECO:0000313" key="2">
    <source>
        <dbReference type="EMBL" id="THD66472.1"/>
    </source>
</evidence>
<organism evidence="2 3">
    <name type="scientific">Robertkochia marina</name>
    <dbReference type="NCBI Taxonomy" id="1227945"/>
    <lineage>
        <taxon>Bacteria</taxon>
        <taxon>Pseudomonadati</taxon>
        <taxon>Bacteroidota</taxon>
        <taxon>Flavobacteriia</taxon>
        <taxon>Flavobacteriales</taxon>
        <taxon>Flavobacteriaceae</taxon>
        <taxon>Robertkochia</taxon>
    </lineage>
</organism>
<keyword evidence="3" id="KW-1185">Reference proteome</keyword>
<feature type="domain" description="Alginate export" evidence="1">
    <location>
        <begin position="28"/>
        <end position="157"/>
    </location>
</feature>
<comment type="caution">
    <text evidence="2">The sequence shown here is derived from an EMBL/GenBank/DDBJ whole genome shotgun (WGS) entry which is preliminary data.</text>
</comment>
<dbReference type="OrthoDB" id="1070463at2"/>
<evidence type="ECO:0000313" key="3">
    <source>
        <dbReference type="Proteomes" id="UP000305939"/>
    </source>
</evidence>
<reference evidence="2 3" key="1">
    <citation type="submission" date="2019-04" db="EMBL/GenBank/DDBJ databases">
        <title>Draft genome sequence of Robertkochia marina CC-AMO-30D.</title>
        <authorList>
            <person name="Hameed A."/>
            <person name="Lin S.-Y."/>
            <person name="Shahina M."/>
            <person name="Lai W.-A."/>
            <person name="Young C.-C."/>
        </authorList>
    </citation>
    <scope>NUCLEOTIDE SEQUENCE [LARGE SCALE GENOMIC DNA]</scope>
    <source>
        <strain evidence="2 3">CC-AMO-30D</strain>
    </source>
</reference>
<dbReference type="AlphaFoldDB" id="A0A4S3LY37"/>
<sequence length="427" mass="48260">MRYPITLVLGLVLVCFSTSLFSQEFKADIDFRDRFEFRHGFNNLFPDGADPAAFVRQRARLNLDFISEHVDLKFAIQDISTWGDTRQILPQDENNSLMLFQAWARIKFNPNWSLKLGRQVISYDDQRILGGLDWAMQGRFHDAALARYQKDGFKADVAVTFNQQGERVFDTDFPIIGFFSYKSMQFLHMTKTWENTTGSFLFLNNGFQSLTGPDNDIAEGVFYRQTTGAFVNSKPGNWIMEGFAYYQSGEAEAGVDLSAYDIGFQGSYKPGSVLYGAGFEILSGTDQEGESKNKSFFPLYGTNHKFNGFMDYFYVGNHANNVGLNDVFARVVIPTGERANLLVKAHYFGANAELTGGADAYLGTEIDAVYTLNFFKFATLNVGYSHMFASDSMSLIKGGTTNDNNNYWAWAMIKINPTLLRHQWTPD</sequence>
<gene>
    <name evidence="2" type="ORF">E7Z59_11770</name>
</gene>
<dbReference type="Proteomes" id="UP000305939">
    <property type="component" value="Unassembled WGS sequence"/>
</dbReference>
<accession>A0A4S3LY37</accession>
<dbReference type="InterPro" id="IPR025388">
    <property type="entry name" value="Alginate_export_dom"/>
</dbReference>
<name>A0A4S3LY37_9FLAO</name>
<dbReference type="EMBL" id="SSMC01000003">
    <property type="protein sequence ID" value="THD66472.1"/>
    <property type="molecule type" value="Genomic_DNA"/>
</dbReference>
<protein>
    <recommendedName>
        <fullName evidence="1">Alginate export domain-containing protein</fullName>
    </recommendedName>
</protein>
<proteinExistence type="predicted"/>
<dbReference type="Pfam" id="PF13372">
    <property type="entry name" value="Alginate_exp"/>
    <property type="match status" value="1"/>
</dbReference>